<proteinExistence type="predicted"/>
<dbReference type="Proteomes" id="UP000178529">
    <property type="component" value="Unassembled WGS sequence"/>
</dbReference>
<evidence type="ECO:0008006" key="3">
    <source>
        <dbReference type="Google" id="ProtNLM"/>
    </source>
</evidence>
<comment type="caution">
    <text evidence="1">The sequence shown here is derived from an EMBL/GenBank/DDBJ whole genome shotgun (WGS) entry which is preliminary data.</text>
</comment>
<dbReference type="EMBL" id="MHTY01000022">
    <property type="protein sequence ID" value="OHA68585.1"/>
    <property type="molecule type" value="Genomic_DNA"/>
</dbReference>
<protein>
    <recommendedName>
        <fullName evidence="3">3D domain-containing protein</fullName>
    </recommendedName>
</protein>
<organism evidence="1 2">
    <name type="scientific">Candidatus Wildermuthbacteria bacterium RIFCSPHIGHO2_02_FULL_48_16</name>
    <dbReference type="NCBI Taxonomy" id="1802453"/>
    <lineage>
        <taxon>Bacteria</taxon>
        <taxon>Candidatus Wildermuthiibacteriota</taxon>
    </lineage>
</organism>
<dbReference type="AlphaFoldDB" id="A0A1G2R6T5"/>
<gene>
    <name evidence="1" type="ORF">A3J68_02495</name>
</gene>
<evidence type="ECO:0000313" key="1">
    <source>
        <dbReference type="EMBL" id="OHA68585.1"/>
    </source>
</evidence>
<evidence type="ECO:0000313" key="2">
    <source>
        <dbReference type="Proteomes" id="UP000178529"/>
    </source>
</evidence>
<accession>A0A1G2R6T5</accession>
<sequence length="109" mass="12202">MPLASPETPQRVVSKVLVVVTAYSSTVWQTDDTPFTTASGTQVRDGIVATNILPMGTKIKIPDLYGDRVFVVEDRMHPRKNYQVDIWFPEYSDALNFGAKYSYIEVLGS</sequence>
<dbReference type="CDD" id="cd22784">
    <property type="entry name" value="DPBB_MltA_YuiC-like"/>
    <property type="match status" value="1"/>
</dbReference>
<reference evidence="1 2" key="1">
    <citation type="journal article" date="2016" name="Nat. Commun.">
        <title>Thousands of microbial genomes shed light on interconnected biogeochemical processes in an aquifer system.</title>
        <authorList>
            <person name="Anantharaman K."/>
            <person name="Brown C.T."/>
            <person name="Hug L.A."/>
            <person name="Sharon I."/>
            <person name="Castelle C.J."/>
            <person name="Probst A.J."/>
            <person name="Thomas B.C."/>
            <person name="Singh A."/>
            <person name="Wilkins M.J."/>
            <person name="Karaoz U."/>
            <person name="Brodie E.L."/>
            <person name="Williams K.H."/>
            <person name="Hubbard S.S."/>
            <person name="Banfield J.F."/>
        </authorList>
    </citation>
    <scope>NUCLEOTIDE SEQUENCE [LARGE SCALE GENOMIC DNA]</scope>
</reference>
<name>A0A1G2R6T5_9BACT</name>